<dbReference type="EMBL" id="JACBZT010000001">
    <property type="protein sequence ID" value="NYJ05399.1"/>
    <property type="molecule type" value="Genomic_DNA"/>
</dbReference>
<protein>
    <recommendedName>
        <fullName evidence="3">Transcriptional regulator, AbiEi antitoxin, Type IV TA system</fullName>
    </recommendedName>
</protein>
<reference evidence="1 2" key="1">
    <citation type="submission" date="2020-07" db="EMBL/GenBank/DDBJ databases">
        <title>Sequencing the genomes of 1000 actinobacteria strains.</title>
        <authorList>
            <person name="Klenk H.-P."/>
        </authorList>
    </citation>
    <scope>NUCLEOTIDE SEQUENCE [LARGE SCALE GENOMIC DNA]</scope>
    <source>
        <strain evidence="1 2">DSM 104001</strain>
    </source>
</reference>
<gene>
    <name evidence="1" type="ORF">GGQ55_001677</name>
</gene>
<accession>A0A853CEB4</accession>
<evidence type="ECO:0000313" key="1">
    <source>
        <dbReference type="EMBL" id="NYJ05399.1"/>
    </source>
</evidence>
<keyword evidence="2" id="KW-1185">Reference proteome</keyword>
<sequence length="311" mass="33938">MHLAPIRINGQQVAPRSVLSAAGVTPYRLRNAVASGRWQEPLPGVFVSHSGPLTRQERWHSALYFAGSGASLSHRSALLAWGARVEELTHRRRAAGVLGDYEPPEEGGLVEVTVPQGHHLRSRGFVVVHQSRRPVADGFAVGPLPVCPPARAAVDVAITARRQRDVDHVVADVLQRDLCTVTDLEMEAALLGRRLTSWLRLAIGDARRGMRSVGEADLRRAVLLAKVPEPEWGAAIDTPTGTYFVDAYWRRAKVAAEADGAMFHLSANDWSSDVGRQNAIQGVGVRLFRFPVRRLRAHPLACGLELLPLVA</sequence>
<dbReference type="RefSeq" id="WP_179716026.1">
    <property type="nucleotide sequence ID" value="NZ_JACBZT010000001.1"/>
</dbReference>
<evidence type="ECO:0000313" key="2">
    <source>
        <dbReference type="Proteomes" id="UP000541969"/>
    </source>
</evidence>
<organism evidence="1 2">
    <name type="scientific">Petropleomorpha daqingensis</name>
    <dbReference type="NCBI Taxonomy" id="2026353"/>
    <lineage>
        <taxon>Bacteria</taxon>
        <taxon>Bacillati</taxon>
        <taxon>Actinomycetota</taxon>
        <taxon>Actinomycetes</taxon>
        <taxon>Geodermatophilales</taxon>
        <taxon>Geodermatophilaceae</taxon>
        <taxon>Petropleomorpha</taxon>
    </lineage>
</organism>
<comment type="caution">
    <text evidence="1">The sequence shown here is derived from an EMBL/GenBank/DDBJ whole genome shotgun (WGS) entry which is preliminary data.</text>
</comment>
<evidence type="ECO:0008006" key="3">
    <source>
        <dbReference type="Google" id="ProtNLM"/>
    </source>
</evidence>
<dbReference type="Proteomes" id="UP000541969">
    <property type="component" value="Unassembled WGS sequence"/>
</dbReference>
<dbReference type="AlphaFoldDB" id="A0A853CEB4"/>
<proteinExistence type="predicted"/>
<name>A0A853CEB4_9ACTN</name>